<evidence type="ECO:0000313" key="12">
    <source>
        <dbReference type="EMBL" id="MBW8482268.1"/>
    </source>
</evidence>
<keyword evidence="3" id="KW-0808">Transferase</keyword>
<dbReference type="Pfam" id="PF00069">
    <property type="entry name" value="Pkinase"/>
    <property type="match status" value="1"/>
</dbReference>
<evidence type="ECO:0000256" key="1">
    <source>
        <dbReference type="ARBA" id="ARBA00012513"/>
    </source>
</evidence>
<keyword evidence="13" id="KW-1185">Reference proteome</keyword>
<feature type="transmembrane region" description="Helical" evidence="9">
    <location>
        <begin position="255"/>
        <end position="275"/>
    </location>
</feature>
<evidence type="ECO:0000256" key="4">
    <source>
        <dbReference type="ARBA" id="ARBA00022741"/>
    </source>
</evidence>
<evidence type="ECO:0000259" key="10">
    <source>
        <dbReference type="PROSITE" id="PS50011"/>
    </source>
</evidence>
<dbReference type="PROSITE" id="PS50011">
    <property type="entry name" value="PROTEIN_KINASE_DOM"/>
    <property type="match status" value="1"/>
</dbReference>
<dbReference type="InterPro" id="IPR017441">
    <property type="entry name" value="Protein_kinase_ATP_BS"/>
</dbReference>
<dbReference type="SUPFAM" id="SSF49384">
    <property type="entry name" value="Carbohydrate-binding domain"/>
    <property type="match status" value="1"/>
</dbReference>
<evidence type="ECO:0000256" key="9">
    <source>
        <dbReference type="SAM" id="Phobius"/>
    </source>
</evidence>
<feature type="domain" description="Protein kinase" evidence="10">
    <location>
        <begin position="14"/>
        <end position="265"/>
    </location>
</feature>
<proteinExistence type="predicted"/>
<comment type="caution">
    <text evidence="12">The sequence shown here is derived from an EMBL/GenBank/DDBJ whole genome shotgun (WGS) entry which is preliminary data.</text>
</comment>
<dbReference type="EC" id="2.7.11.1" evidence="1"/>
<evidence type="ECO:0000256" key="5">
    <source>
        <dbReference type="ARBA" id="ARBA00022777"/>
    </source>
</evidence>
<sequence>MIEAVPGAVLGGRYRLEEPVGDGGMATVWRARDLVLERAVAVKVPKEHAAALRREATAAAGLSHPGITAVHDYGEDDLPYVVMELLDGRTLAARLAEGTPDAAEAARIGAGVAAALAAAHRAGVVHRDIKPANVVLTPDGVKVLDFGIAFTPRDTGDGPLFGTPGYLAPELASGAEPAPSADVYSLGVVLREMGLGGLDVVRRSLDPIPEARPAAAEVAADLGEAPAPVPAGSASVPNPPTKVLDAPPSPARRPLALIGGIVAALVLVGLVLALATGGGDGATPRAAAPPATTPAAPATRATPGGCAVRYAVVGRWPGGFQAQVRVTNAGDAPVDGWRLTWTFAGGQEITQLWNGSPDQRGDRVTVTAADYNRALAAGATAEFGFLGKADAGGVPAEFALNGTACQIQR</sequence>
<dbReference type="Pfam" id="PF00553">
    <property type="entry name" value="CBM_2"/>
    <property type="match status" value="1"/>
</dbReference>
<keyword evidence="2" id="KW-0723">Serine/threonine-protein kinase</keyword>
<dbReference type="SUPFAM" id="SSF56112">
    <property type="entry name" value="Protein kinase-like (PK-like)"/>
    <property type="match status" value="1"/>
</dbReference>
<dbReference type="InterPro" id="IPR008965">
    <property type="entry name" value="CBM2/CBM3_carb-bd_dom_sf"/>
</dbReference>
<keyword evidence="9" id="KW-0812">Transmembrane</keyword>
<feature type="binding site" evidence="7">
    <location>
        <position position="43"/>
    </location>
    <ligand>
        <name>ATP</name>
        <dbReference type="ChEBI" id="CHEBI:30616"/>
    </ligand>
</feature>
<keyword evidence="6 7" id="KW-0067">ATP-binding</keyword>
<dbReference type="PROSITE" id="PS00107">
    <property type="entry name" value="PROTEIN_KINASE_ATP"/>
    <property type="match status" value="1"/>
</dbReference>
<dbReference type="InterPro" id="IPR000719">
    <property type="entry name" value="Prot_kinase_dom"/>
</dbReference>
<dbReference type="InterPro" id="IPR001919">
    <property type="entry name" value="CBD2"/>
</dbReference>
<evidence type="ECO:0000256" key="3">
    <source>
        <dbReference type="ARBA" id="ARBA00022679"/>
    </source>
</evidence>
<dbReference type="InterPro" id="IPR008271">
    <property type="entry name" value="Ser/Thr_kinase_AS"/>
</dbReference>
<feature type="region of interest" description="Disordered" evidence="8">
    <location>
        <begin position="279"/>
        <end position="300"/>
    </location>
</feature>
<dbReference type="PROSITE" id="PS00108">
    <property type="entry name" value="PROTEIN_KINASE_ST"/>
    <property type="match status" value="1"/>
</dbReference>
<organism evidence="12 13">
    <name type="scientific">Actinomadura parmotrematis</name>
    <dbReference type="NCBI Taxonomy" id="2864039"/>
    <lineage>
        <taxon>Bacteria</taxon>
        <taxon>Bacillati</taxon>
        <taxon>Actinomycetota</taxon>
        <taxon>Actinomycetes</taxon>
        <taxon>Streptosporangiales</taxon>
        <taxon>Thermomonosporaceae</taxon>
        <taxon>Actinomadura</taxon>
    </lineage>
</organism>
<evidence type="ECO:0000256" key="8">
    <source>
        <dbReference type="SAM" id="MobiDB-lite"/>
    </source>
</evidence>
<reference evidence="12 13" key="1">
    <citation type="submission" date="2021-07" db="EMBL/GenBank/DDBJ databases">
        <title>Actinomadura sp. PM05-2 isolated from lichen.</title>
        <authorList>
            <person name="Somphong A."/>
            <person name="Phongsopitanun W."/>
            <person name="Tanasupawat S."/>
            <person name="Peongsungnone V."/>
        </authorList>
    </citation>
    <scope>NUCLEOTIDE SEQUENCE [LARGE SCALE GENOMIC DNA]</scope>
    <source>
        <strain evidence="12 13">PM05-2</strain>
    </source>
</reference>
<accession>A0ABS7FPE1</accession>
<dbReference type="RefSeq" id="WP_220164703.1">
    <property type="nucleotide sequence ID" value="NZ_JAIBOA010000004.1"/>
</dbReference>
<dbReference type="SMART" id="SM00637">
    <property type="entry name" value="CBD_II"/>
    <property type="match status" value="1"/>
</dbReference>
<dbReference type="Gene3D" id="2.60.40.290">
    <property type="match status" value="1"/>
</dbReference>
<dbReference type="Gene3D" id="1.10.510.10">
    <property type="entry name" value="Transferase(Phosphotransferase) domain 1"/>
    <property type="match status" value="1"/>
</dbReference>
<keyword evidence="9" id="KW-1133">Transmembrane helix</keyword>
<dbReference type="InterPro" id="IPR011009">
    <property type="entry name" value="Kinase-like_dom_sf"/>
</dbReference>
<evidence type="ECO:0000256" key="2">
    <source>
        <dbReference type="ARBA" id="ARBA00022527"/>
    </source>
</evidence>
<keyword evidence="9" id="KW-0472">Membrane</keyword>
<dbReference type="Gene3D" id="3.30.200.20">
    <property type="entry name" value="Phosphorylase Kinase, domain 1"/>
    <property type="match status" value="1"/>
</dbReference>
<dbReference type="CDD" id="cd14014">
    <property type="entry name" value="STKc_PknB_like"/>
    <property type="match status" value="1"/>
</dbReference>
<keyword evidence="5" id="KW-0418">Kinase</keyword>
<protein>
    <recommendedName>
        <fullName evidence="1">non-specific serine/threonine protein kinase</fullName>
        <ecNumber evidence="1">2.7.11.1</ecNumber>
    </recommendedName>
</protein>
<keyword evidence="4 7" id="KW-0547">Nucleotide-binding</keyword>
<dbReference type="PANTHER" id="PTHR43289:SF6">
    <property type="entry name" value="SERINE_THREONINE-PROTEIN KINASE NEKL-3"/>
    <property type="match status" value="1"/>
</dbReference>
<evidence type="ECO:0000256" key="7">
    <source>
        <dbReference type="PROSITE-ProRule" id="PRU10141"/>
    </source>
</evidence>
<dbReference type="EMBL" id="JAIBOA010000004">
    <property type="protein sequence ID" value="MBW8482268.1"/>
    <property type="molecule type" value="Genomic_DNA"/>
</dbReference>
<dbReference type="PROSITE" id="PS51173">
    <property type="entry name" value="CBM2"/>
    <property type="match status" value="1"/>
</dbReference>
<dbReference type="InterPro" id="IPR012291">
    <property type="entry name" value="CBM2_carb-bd_dom_sf"/>
</dbReference>
<dbReference type="Proteomes" id="UP000774570">
    <property type="component" value="Unassembled WGS sequence"/>
</dbReference>
<dbReference type="SMART" id="SM00220">
    <property type="entry name" value="S_TKc"/>
    <property type="match status" value="1"/>
</dbReference>
<feature type="domain" description="CBM2" evidence="11">
    <location>
        <begin position="299"/>
        <end position="408"/>
    </location>
</feature>
<evidence type="ECO:0000313" key="13">
    <source>
        <dbReference type="Proteomes" id="UP000774570"/>
    </source>
</evidence>
<dbReference type="PANTHER" id="PTHR43289">
    <property type="entry name" value="MITOGEN-ACTIVATED PROTEIN KINASE KINASE KINASE 20-RELATED"/>
    <property type="match status" value="1"/>
</dbReference>
<evidence type="ECO:0000259" key="11">
    <source>
        <dbReference type="PROSITE" id="PS51173"/>
    </source>
</evidence>
<feature type="compositionally biased region" description="Low complexity" evidence="8">
    <location>
        <begin position="282"/>
        <end position="300"/>
    </location>
</feature>
<evidence type="ECO:0000256" key="6">
    <source>
        <dbReference type="ARBA" id="ARBA00022840"/>
    </source>
</evidence>
<gene>
    <name evidence="12" type="ORF">K1Y72_07830</name>
</gene>
<name>A0ABS7FPE1_9ACTN</name>